<dbReference type="RefSeq" id="WP_189533045.1">
    <property type="nucleotide sequence ID" value="NZ_BMYX01000007.1"/>
</dbReference>
<dbReference type="AlphaFoldDB" id="A0A918P1K0"/>
<evidence type="ECO:0000313" key="2">
    <source>
        <dbReference type="EMBL" id="GGY13375.1"/>
    </source>
</evidence>
<feature type="transmembrane region" description="Helical" evidence="1">
    <location>
        <begin position="98"/>
        <end position="122"/>
    </location>
</feature>
<proteinExistence type="predicted"/>
<evidence type="ECO:0000256" key="1">
    <source>
        <dbReference type="SAM" id="Phobius"/>
    </source>
</evidence>
<accession>A0A918P1K0</accession>
<dbReference type="Proteomes" id="UP000645257">
    <property type="component" value="Unassembled WGS sequence"/>
</dbReference>
<reference evidence="2" key="1">
    <citation type="journal article" date="2014" name="Int. J. Syst. Evol. Microbiol.">
        <title>Complete genome sequence of Corynebacterium casei LMG S-19264T (=DSM 44701T), isolated from a smear-ripened cheese.</title>
        <authorList>
            <consortium name="US DOE Joint Genome Institute (JGI-PGF)"/>
            <person name="Walter F."/>
            <person name="Albersmeier A."/>
            <person name="Kalinowski J."/>
            <person name="Ruckert C."/>
        </authorList>
    </citation>
    <scope>NUCLEOTIDE SEQUENCE</scope>
    <source>
        <strain evidence="2">KCTC 32182</strain>
    </source>
</reference>
<comment type="caution">
    <text evidence="2">The sequence shown here is derived from an EMBL/GenBank/DDBJ whole genome shotgun (WGS) entry which is preliminary data.</text>
</comment>
<keyword evidence="1" id="KW-1133">Transmembrane helix</keyword>
<evidence type="ECO:0000313" key="3">
    <source>
        <dbReference type="Proteomes" id="UP000645257"/>
    </source>
</evidence>
<name>A0A918P1K0_9NEIS</name>
<organism evidence="2 3">
    <name type="scientific">Paludibacterium paludis</name>
    <dbReference type="NCBI Taxonomy" id="1225769"/>
    <lineage>
        <taxon>Bacteria</taxon>
        <taxon>Pseudomonadati</taxon>
        <taxon>Pseudomonadota</taxon>
        <taxon>Betaproteobacteria</taxon>
        <taxon>Neisseriales</taxon>
        <taxon>Chromobacteriaceae</taxon>
        <taxon>Paludibacterium</taxon>
    </lineage>
</organism>
<feature type="transmembrane region" description="Helical" evidence="1">
    <location>
        <begin position="52"/>
        <end position="71"/>
    </location>
</feature>
<dbReference type="Pfam" id="PF04403">
    <property type="entry name" value="PqiA"/>
    <property type="match status" value="1"/>
</dbReference>
<reference evidence="2" key="2">
    <citation type="submission" date="2020-09" db="EMBL/GenBank/DDBJ databases">
        <authorList>
            <person name="Sun Q."/>
            <person name="Kim S."/>
        </authorList>
    </citation>
    <scope>NUCLEOTIDE SEQUENCE</scope>
    <source>
        <strain evidence="2">KCTC 32182</strain>
    </source>
</reference>
<protein>
    <submittedName>
        <fullName evidence="2">Paraquat-inducible protein</fullName>
    </submittedName>
</protein>
<dbReference type="EMBL" id="BMYX01000007">
    <property type="protein sequence ID" value="GGY13375.1"/>
    <property type="molecule type" value="Genomic_DNA"/>
</dbReference>
<keyword evidence="1" id="KW-0812">Transmembrane</keyword>
<dbReference type="InterPro" id="IPR007498">
    <property type="entry name" value="PqiA-like"/>
</dbReference>
<sequence>MEPHFTWARQNVLACHDCDLLLNRPARPGRFACPRCGAVLGDSDGHAPETSLALVLAGVIAFIIANAHPVVGLDANGLRSSTTLIGCALTLFDQQMPAIGALVLFTAVLVPALELGAQLYLLAPLCLGLRPPGFARMMRLARVAHPWGMVEVFLLGTLVALVKLAHLARVEPGIGLWCFFALITLLAANASRFNPALLWERYASCRPLT</sequence>
<gene>
    <name evidence="2" type="ORF">GCM10011289_15840</name>
</gene>
<feature type="transmembrane region" description="Helical" evidence="1">
    <location>
        <begin position="174"/>
        <end position="191"/>
    </location>
</feature>
<keyword evidence="3" id="KW-1185">Reference proteome</keyword>
<feature type="transmembrane region" description="Helical" evidence="1">
    <location>
        <begin position="143"/>
        <end position="162"/>
    </location>
</feature>
<keyword evidence="1" id="KW-0472">Membrane</keyword>